<reference evidence="2" key="1">
    <citation type="submission" date="2022-10" db="EMBL/GenBank/DDBJ databases">
        <title>Genome assembly of Pristionchus species.</title>
        <authorList>
            <person name="Yoshida K."/>
            <person name="Sommer R.J."/>
        </authorList>
    </citation>
    <scope>NUCLEOTIDE SEQUENCE [LARGE SCALE GENOMIC DNA]</scope>
    <source>
        <strain evidence="2">RS5460</strain>
    </source>
</reference>
<proteinExistence type="predicted"/>
<evidence type="ECO:0000313" key="2">
    <source>
        <dbReference type="Proteomes" id="UP001328107"/>
    </source>
</evidence>
<comment type="caution">
    <text evidence="1">The sequence shown here is derived from an EMBL/GenBank/DDBJ whole genome shotgun (WGS) entry which is preliminary data.</text>
</comment>
<dbReference type="AlphaFoldDB" id="A0AAN5I565"/>
<gene>
    <name evidence="1" type="ORF">PMAYCL1PPCAC_22094</name>
</gene>
<organism evidence="1 2">
    <name type="scientific">Pristionchus mayeri</name>
    <dbReference type="NCBI Taxonomy" id="1317129"/>
    <lineage>
        <taxon>Eukaryota</taxon>
        <taxon>Metazoa</taxon>
        <taxon>Ecdysozoa</taxon>
        <taxon>Nematoda</taxon>
        <taxon>Chromadorea</taxon>
        <taxon>Rhabditida</taxon>
        <taxon>Rhabditina</taxon>
        <taxon>Diplogasteromorpha</taxon>
        <taxon>Diplogasteroidea</taxon>
        <taxon>Neodiplogasteridae</taxon>
        <taxon>Pristionchus</taxon>
    </lineage>
</organism>
<dbReference type="Gene3D" id="2.60.40.3330">
    <property type="match status" value="1"/>
</dbReference>
<protein>
    <submittedName>
        <fullName evidence="1">Uncharacterized protein</fullName>
    </submittedName>
</protein>
<feature type="non-terminal residue" evidence="1">
    <location>
        <position position="77"/>
    </location>
</feature>
<accession>A0AAN5I565</accession>
<keyword evidence="2" id="KW-1185">Reference proteome</keyword>
<dbReference type="EMBL" id="BTRK01000005">
    <property type="protein sequence ID" value="GMR51899.1"/>
    <property type="molecule type" value="Genomic_DNA"/>
</dbReference>
<dbReference type="InterPro" id="IPR038479">
    <property type="entry name" value="Transthyretin-like_sf"/>
</dbReference>
<dbReference type="Proteomes" id="UP001328107">
    <property type="component" value="Unassembled WGS sequence"/>
</dbReference>
<name>A0AAN5I565_9BILA</name>
<feature type="non-terminal residue" evidence="1">
    <location>
        <position position="1"/>
    </location>
</feature>
<sequence>KSIGVKADLKCGGAPLVAAQVAIVAKKLGTTVNETVITYGTSDTTGKIKLSTTLPKALQQANDFMVTIKHNCKNGTV</sequence>
<evidence type="ECO:0000313" key="1">
    <source>
        <dbReference type="EMBL" id="GMR51899.1"/>
    </source>
</evidence>